<dbReference type="Gene3D" id="1.20.5.3310">
    <property type="match status" value="1"/>
</dbReference>
<comment type="catalytic activity">
    <reaction evidence="1">
        <text>ATP + protein L-histidine = ADP + protein N-phospho-L-histidine.</text>
        <dbReference type="EC" id="2.7.13.3"/>
    </reaction>
</comment>
<dbReference type="HAMAP" id="MF_00236">
    <property type="entry name" value="TatA_E"/>
    <property type="match status" value="1"/>
</dbReference>
<dbReference type="Proteomes" id="UP000035579">
    <property type="component" value="Chromosome"/>
</dbReference>
<dbReference type="EMBL" id="CP011509">
    <property type="protein sequence ID" value="AKJ05091.1"/>
    <property type="molecule type" value="Genomic_DNA"/>
</dbReference>
<keyword evidence="3 10" id="KW-0813">Transport</keyword>
<protein>
    <recommendedName>
        <fullName evidence="10">Sec-independent protein translocase protein TatA</fullName>
    </recommendedName>
</protein>
<dbReference type="PANTHER" id="PTHR43547">
    <property type="entry name" value="TWO-COMPONENT HISTIDINE KINASE"/>
    <property type="match status" value="1"/>
</dbReference>
<dbReference type="InterPro" id="IPR003661">
    <property type="entry name" value="HisK_dim/P_dom"/>
</dbReference>
<comment type="function">
    <text evidence="10">Part of the twin-arginine translocation (Tat) system that transports large folded proteins containing a characteristic twin-arginine motif in their signal peptide across membranes. TatA could form the protein-conducting channel of the Tat system.</text>
</comment>
<dbReference type="InterPro" id="IPR036097">
    <property type="entry name" value="HisK_dim/P_sf"/>
</dbReference>
<name>A0AAC8QDG4_9BACT</name>
<evidence type="ECO:0000256" key="8">
    <source>
        <dbReference type="ARBA" id="ARBA00023010"/>
    </source>
</evidence>
<keyword evidence="5 10" id="KW-0812">Transmembrane</keyword>
<dbReference type="InterPro" id="IPR005467">
    <property type="entry name" value="His_kinase_dom"/>
</dbReference>
<feature type="region of interest" description="Disordered" evidence="11">
    <location>
        <begin position="311"/>
        <end position="350"/>
    </location>
</feature>
<evidence type="ECO:0000256" key="9">
    <source>
        <dbReference type="ARBA" id="ARBA00023136"/>
    </source>
</evidence>
<evidence type="ECO:0000256" key="11">
    <source>
        <dbReference type="SAM" id="MobiDB-lite"/>
    </source>
</evidence>
<organism evidence="13 14">
    <name type="scientific">Archangium gephyra</name>
    <dbReference type="NCBI Taxonomy" id="48"/>
    <lineage>
        <taxon>Bacteria</taxon>
        <taxon>Pseudomonadati</taxon>
        <taxon>Myxococcota</taxon>
        <taxon>Myxococcia</taxon>
        <taxon>Myxococcales</taxon>
        <taxon>Cystobacterineae</taxon>
        <taxon>Archangiaceae</taxon>
        <taxon>Archangium</taxon>
    </lineage>
</organism>
<dbReference type="GO" id="GO:0043953">
    <property type="term" value="P:protein transport by the Tat complex"/>
    <property type="evidence" value="ECO:0007669"/>
    <property type="project" value="UniProtKB-UniRule"/>
</dbReference>
<comment type="subcellular location">
    <subcellularLocation>
        <location evidence="10">Cell membrane</location>
        <topology evidence="10">Single-pass membrane protein</topology>
    </subcellularLocation>
    <subcellularLocation>
        <location evidence="2">Membrane</location>
        <topology evidence="2">Single-pass membrane protein</topology>
    </subcellularLocation>
</comment>
<dbReference type="GO" id="GO:0000155">
    <property type="term" value="F:phosphorelay sensor kinase activity"/>
    <property type="evidence" value="ECO:0007669"/>
    <property type="project" value="InterPro"/>
</dbReference>
<evidence type="ECO:0000256" key="7">
    <source>
        <dbReference type="ARBA" id="ARBA00022989"/>
    </source>
</evidence>
<evidence type="ECO:0000256" key="5">
    <source>
        <dbReference type="ARBA" id="ARBA00022692"/>
    </source>
</evidence>
<dbReference type="InterPro" id="IPR006312">
    <property type="entry name" value="TatA/E"/>
</dbReference>
<evidence type="ECO:0000256" key="10">
    <source>
        <dbReference type="HAMAP-Rule" id="MF_00236"/>
    </source>
</evidence>
<comment type="similarity">
    <text evidence="10">Belongs to the TatA/E family.</text>
</comment>
<dbReference type="Gene3D" id="1.10.287.130">
    <property type="match status" value="1"/>
</dbReference>
<evidence type="ECO:0000256" key="2">
    <source>
        <dbReference type="ARBA" id="ARBA00004167"/>
    </source>
</evidence>
<keyword evidence="7 10" id="KW-1133">Transmembrane helix</keyword>
<dbReference type="SMART" id="SM00388">
    <property type="entry name" value="HisKA"/>
    <property type="match status" value="1"/>
</dbReference>
<reference evidence="13 14" key="1">
    <citation type="submission" date="2015-05" db="EMBL/GenBank/DDBJ databases">
        <title>Genome assembly of Archangium gephyra DSM 2261.</title>
        <authorList>
            <person name="Sharma G."/>
            <person name="Subramanian S."/>
        </authorList>
    </citation>
    <scope>NUCLEOTIDE SEQUENCE [LARGE SCALE GENOMIC DNA]</scope>
    <source>
        <strain evidence="13 14">DSM 2261</strain>
    </source>
</reference>
<dbReference type="Gene3D" id="3.30.565.10">
    <property type="entry name" value="Histidine kinase-like ATPase, C-terminal domain"/>
    <property type="match status" value="1"/>
</dbReference>
<evidence type="ECO:0000256" key="1">
    <source>
        <dbReference type="ARBA" id="ARBA00000085"/>
    </source>
</evidence>
<evidence type="ECO:0000256" key="3">
    <source>
        <dbReference type="ARBA" id="ARBA00022448"/>
    </source>
</evidence>
<keyword evidence="4" id="KW-0597">Phosphoprotein</keyword>
<dbReference type="Pfam" id="PF02416">
    <property type="entry name" value="TatA_B_E"/>
    <property type="match status" value="1"/>
</dbReference>
<dbReference type="GO" id="GO:0033281">
    <property type="term" value="C:TAT protein transport complex"/>
    <property type="evidence" value="ECO:0007669"/>
    <property type="project" value="UniProtKB-UniRule"/>
</dbReference>
<evidence type="ECO:0000256" key="6">
    <source>
        <dbReference type="ARBA" id="ARBA00022927"/>
    </source>
</evidence>
<dbReference type="GO" id="GO:0008320">
    <property type="term" value="F:protein transmembrane transporter activity"/>
    <property type="evidence" value="ECO:0007669"/>
    <property type="project" value="UniProtKB-UniRule"/>
</dbReference>
<evidence type="ECO:0000313" key="14">
    <source>
        <dbReference type="Proteomes" id="UP000035579"/>
    </source>
</evidence>
<dbReference type="PROSITE" id="PS50109">
    <property type="entry name" value="HIS_KIN"/>
    <property type="match status" value="1"/>
</dbReference>
<dbReference type="GO" id="GO:0008168">
    <property type="term" value="F:methyltransferase activity"/>
    <property type="evidence" value="ECO:0007669"/>
    <property type="project" value="UniProtKB-KW"/>
</dbReference>
<dbReference type="AlphaFoldDB" id="A0AAC8QDG4"/>
<feature type="domain" description="Histidine kinase" evidence="12">
    <location>
        <begin position="111"/>
        <end position="326"/>
    </location>
</feature>
<dbReference type="InterPro" id="IPR003369">
    <property type="entry name" value="TatA/B/E"/>
</dbReference>
<gene>
    <name evidence="10" type="primary">tatA</name>
    <name evidence="13" type="ORF">AA314_06717</name>
</gene>
<evidence type="ECO:0000259" key="12">
    <source>
        <dbReference type="PROSITE" id="PS50109"/>
    </source>
</evidence>
<dbReference type="GO" id="GO:0032259">
    <property type="term" value="P:methylation"/>
    <property type="evidence" value="ECO:0007669"/>
    <property type="project" value="UniProtKB-KW"/>
</dbReference>
<keyword evidence="13" id="KW-0489">Methyltransferase</keyword>
<dbReference type="SUPFAM" id="SSF55874">
    <property type="entry name" value="ATPase domain of HSP90 chaperone/DNA topoisomerase II/histidine kinase"/>
    <property type="match status" value="1"/>
</dbReference>
<feature type="compositionally biased region" description="Low complexity" evidence="11">
    <location>
        <begin position="316"/>
        <end position="329"/>
    </location>
</feature>
<proteinExistence type="inferred from homology"/>
<evidence type="ECO:0000256" key="4">
    <source>
        <dbReference type="ARBA" id="ARBA00022553"/>
    </source>
</evidence>
<sequence>MSHEGEWRQAAAGEDEPGFAILSRRGLVREVDGRMRGHLGVERLPESAGSLEELLEAVGFQRRPGVELWEHEGRLVRAGESPLEDGTRLVWTQPAEGDEEVVRRRVRYLGLASHDLRGSLANVRSYAALLLNGRIPLEPKAKRGLETILRNTDKALAFAQDFFDASRADLGMLACERERQALEPLLANAVEHHLEAAGTASVALSLELPGGSLPEVEVDAGRVQHAVEAFIRHHLLRAQPGEQLRIRARPDGGMLRVEVRRDGVPLTQEELALTFAREERAFREKKLEDPLRLALARQEVEALGGSVGVTADAGAPRSTLRSPSPSLPRRACRSESPHRHAGDPRPGGLSCPGLFPREFAMGLKMSEILLIMAVLLLLFGASRLPQLGSSLGSAIRNFKRGFGGEEPAPDEKKPTGTLASSGTVEKDATARSTSHQG</sequence>
<keyword evidence="9 10" id="KW-0472">Membrane</keyword>
<keyword evidence="8 10" id="KW-0811">Translocation</keyword>
<dbReference type="InterPro" id="IPR036890">
    <property type="entry name" value="HATPase_C_sf"/>
</dbReference>
<dbReference type="SUPFAM" id="SSF47384">
    <property type="entry name" value="Homodimeric domain of signal transducing histidine kinase"/>
    <property type="match status" value="1"/>
</dbReference>
<comment type="subunit">
    <text evidence="10">Forms a complex with TatC.</text>
</comment>
<feature type="compositionally biased region" description="Basic and acidic residues" evidence="11">
    <location>
        <begin position="332"/>
        <end position="343"/>
    </location>
</feature>
<keyword evidence="13" id="KW-0808">Transferase</keyword>
<evidence type="ECO:0000313" key="13">
    <source>
        <dbReference type="EMBL" id="AKJ05091.1"/>
    </source>
</evidence>
<keyword evidence="6 10" id="KW-0653">Protein transport</keyword>
<dbReference type="KEGG" id="age:AA314_06717"/>
<feature type="region of interest" description="Disordered" evidence="11">
    <location>
        <begin position="400"/>
        <end position="437"/>
    </location>
</feature>
<dbReference type="PANTHER" id="PTHR43547:SF2">
    <property type="entry name" value="HYBRID SIGNAL TRANSDUCTION HISTIDINE KINASE C"/>
    <property type="match status" value="1"/>
</dbReference>
<dbReference type="RefSeq" id="WP_420835457.1">
    <property type="nucleotide sequence ID" value="NZ_CP011509.1"/>
</dbReference>
<keyword evidence="10" id="KW-1003">Cell membrane</keyword>
<accession>A0AAC8QDG4</accession>